<dbReference type="VEuPathDB" id="FungiDB:DFL_002118"/>
<accession>A0A437A9L1</accession>
<dbReference type="RefSeq" id="XP_067493459.1">
    <property type="nucleotide sequence ID" value="XM_067630858.1"/>
</dbReference>
<dbReference type="Proteomes" id="UP000283090">
    <property type="component" value="Unassembled WGS sequence"/>
</dbReference>
<dbReference type="AlphaFoldDB" id="A0A437A9L1"/>
<evidence type="ECO:0000256" key="1">
    <source>
        <dbReference type="SAM" id="MobiDB-lite"/>
    </source>
</evidence>
<keyword evidence="3" id="KW-1185">Reference proteome</keyword>
<dbReference type="OrthoDB" id="5316209at2759"/>
<protein>
    <submittedName>
        <fullName evidence="2">Uncharacterized protein</fullName>
    </submittedName>
</protein>
<name>A0A437A9L1_ARTFL</name>
<feature type="compositionally biased region" description="Basic and acidic residues" evidence="1">
    <location>
        <begin position="245"/>
        <end position="261"/>
    </location>
</feature>
<feature type="region of interest" description="Disordered" evidence="1">
    <location>
        <begin position="155"/>
        <end position="261"/>
    </location>
</feature>
<evidence type="ECO:0000313" key="2">
    <source>
        <dbReference type="EMBL" id="RVD87915.1"/>
    </source>
</evidence>
<reference evidence="2 3" key="1">
    <citation type="submission" date="2019-01" db="EMBL/GenBank/DDBJ databases">
        <title>Intercellular communication is required for trap formation in the nematode-trapping fungus Duddingtonia flagrans.</title>
        <authorList>
            <person name="Youssar L."/>
            <person name="Wernet V."/>
            <person name="Hensel N."/>
            <person name="Hildebrandt H.-G."/>
            <person name="Fischer R."/>
        </authorList>
    </citation>
    <scope>NUCLEOTIDE SEQUENCE [LARGE SCALE GENOMIC DNA]</scope>
    <source>
        <strain evidence="2 3">CBS H-5679</strain>
    </source>
</reference>
<proteinExistence type="predicted"/>
<sequence length="261" mass="29399">MRLCNLHNGVQENNLQLIYSRLLPRDSSVSRLLRLQSLIYSHREIIRTNEAQPTTTQARQTYRIRQQIKIPTSLRVSIETLTSTFVRLRRRHLAISNATQVRIHNNPRIDHHSDVNIVPIISPTGQKMLLELCVVVGGVIFYKNRKKRRAEEAARQEWYNSGRTQSPPVPQGYPPYNDNYNPPTSPSMQKPPVVYGNSQHQQPMSPHGQPVMAGPEHAGYSGGGDVPPAYATLRPQSQGLGYERQGFHDGAGRDQKGAGRS</sequence>
<dbReference type="EMBL" id="SAEB01000003">
    <property type="protein sequence ID" value="RVD87915.1"/>
    <property type="molecule type" value="Genomic_DNA"/>
</dbReference>
<comment type="caution">
    <text evidence="2">The sequence shown here is derived from an EMBL/GenBank/DDBJ whole genome shotgun (WGS) entry which is preliminary data.</text>
</comment>
<organism evidence="2 3">
    <name type="scientific">Arthrobotrys flagrans</name>
    <name type="common">Nematode-trapping fungus</name>
    <name type="synonym">Trichothecium flagrans</name>
    <dbReference type="NCBI Taxonomy" id="97331"/>
    <lineage>
        <taxon>Eukaryota</taxon>
        <taxon>Fungi</taxon>
        <taxon>Dikarya</taxon>
        <taxon>Ascomycota</taxon>
        <taxon>Pezizomycotina</taxon>
        <taxon>Orbiliomycetes</taxon>
        <taxon>Orbiliales</taxon>
        <taxon>Orbiliaceae</taxon>
        <taxon>Arthrobotrys</taxon>
    </lineage>
</organism>
<gene>
    <name evidence="2" type="ORF">DFL_002118</name>
</gene>
<evidence type="ECO:0000313" key="3">
    <source>
        <dbReference type="Proteomes" id="UP000283090"/>
    </source>
</evidence>
<dbReference type="GeneID" id="93584429"/>